<proteinExistence type="predicted"/>
<accession>A0A6J4SS23</accession>
<protein>
    <submittedName>
        <fullName evidence="2">Uncharacterized protein</fullName>
    </submittedName>
</protein>
<dbReference type="AlphaFoldDB" id="A0A6J4SS23"/>
<evidence type="ECO:0000256" key="1">
    <source>
        <dbReference type="SAM" id="MobiDB-lite"/>
    </source>
</evidence>
<reference evidence="2" key="1">
    <citation type="submission" date="2020-02" db="EMBL/GenBank/DDBJ databases">
        <authorList>
            <person name="Meier V. D."/>
        </authorList>
    </citation>
    <scope>NUCLEOTIDE SEQUENCE</scope>
    <source>
        <strain evidence="2">AVDCRST_MAG30</strain>
    </source>
</reference>
<feature type="compositionally biased region" description="Basic and acidic residues" evidence="1">
    <location>
        <begin position="106"/>
        <end position="125"/>
    </location>
</feature>
<evidence type="ECO:0000313" key="2">
    <source>
        <dbReference type="EMBL" id="CAA9503669.1"/>
    </source>
</evidence>
<gene>
    <name evidence="2" type="ORF">AVDCRST_MAG30-2073</name>
</gene>
<name>A0A6J4SS23_9ACTN</name>
<organism evidence="2">
    <name type="scientific">uncultured Solirubrobacteraceae bacterium</name>
    <dbReference type="NCBI Taxonomy" id="1162706"/>
    <lineage>
        <taxon>Bacteria</taxon>
        <taxon>Bacillati</taxon>
        <taxon>Actinomycetota</taxon>
        <taxon>Thermoleophilia</taxon>
        <taxon>Solirubrobacterales</taxon>
        <taxon>Solirubrobacteraceae</taxon>
        <taxon>environmental samples</taxon>
    </lineage>
</organism>
<sequence>MELLRMRVDVMELQGGLATVVAAEHAAPAGLLDQHALDGPPALGHAIAAALLAPVRAAALEDVVGRAVVPATQRNRKRPCGDGSACGVAVVGLAARQTVTSEVPAHEPNRASEFEGHLGDRRSTSDEAFELMPIERRARPEAIGAVRPELVALEPVADCRWAATCLSGDRDD</sequence>
<feature type="region of interest" description="Disordered" evidence="1">
    <location>
        <begin position="106"/>
        <end position="128"/>
    </location>
</feature>
<dbReference type="EMBL" id="CADCVS010000272">
    <property type="protein sequence ID" value="CAA9503669.1"/>
    <property type="molecule type" value="Genomic_DNA"/>
</dbReference>